<evidence type="ECO:0000256" key="1">
    <source>
        <dbReference type="SAM" id="MobiDB-lite"/>
    </source>
</evidence>
<dbReference type="Proteomes" id="UP000030661">
    <property type="component" value="Unassembled WGS sequence"/>
</dbReference>
<reference evidence="3" key="1">
    <citation type="journal article" date="2015" name="PeerJ">
        <title>First genomic representation of candidate bacterial phylum KSB3 points to enhanced environmental sensing as a trigger of wastewater bulking.</title>
        <authorList>
            <person name="Sekiguchi Y."/>
            <person name="Ohashi A."/>
            <person name="Parks D.H."/>
            <person name="Yamauchi T."/>
            <person name="Tyson G.W."/>
            <person name="Hugenholtz P."/>
        </authorList>
    </citation>
    <scope>NUCLEOTIDE SEQUENCE [LARGE SCALE GENOMIC DNA]</scope>
</reference>
<feature type="transmembrane region" description="Helical" evidence="2">
    <location>
        <begin position="73"/>
        <end position="90"/>
    </location>
</feature>
<proteinExistence type="predicted"/>
<keyword evidence="2" id="KW-1133">Transmembrane helix</keyword>
<keyword evidence="4" id="KW-1185">Reference proteome</keyword>
<keyword evidence="2" id="KW-0812">Transmembrane</keyword>
<feature type="compositionally biased region" description="Basic residues" evidence="1">
    <location>
        <begin position="1"/>
        <end position="10"/>
    </location>
</feature>
<accession>A0A081BV57</accession>
<evidence type="ECO:0000313" key="3">
    <source>
        <dbReference type="EMBL" id="GAK56212.1"/>
    </source>
</evidence>
<keyword evidence="2" id="KW-0472">Membrane</keyword>
<name>A0A081BV57_VECG1</name>
<protein>
    <recommendedName>
        <fullName evidence="5">DUF883 domain-containing protein</fullName>
    </recommendedName>
</protein>
<evidence type="ECO:0000313" key="4">
    <source>
        <dbReference type="Proteomes" id="UP000030661"/>
    </source>
</evidence>
<dbReference type="AlphaFoldDB" id="A0A081BV57"/>
<gene>
    <name evidence="3" type="ORF">U27_03174</name>
</gene>
<dbReference type="eggNOG" id="ENOG50342FW">
    <property type="taxonomic scope" value="Bacteria"/>
</dbReference>
<feature type="region of interest" description="Disordered" evidence="1">
    <location>
        <begin position="1"/>
        <end position="25"/>
    </location>
</feature>
<sequence>MDTNKSKPKTPKQQTAEEPASASATAQNIVEQGAEAYGQAEQAVSDVYDKTTQKVNETYAQAKSYSHENPGKTILIALGIGVGLGLLLGASTHRSRTSRFAQPVVNALSDIALELFR</sequence>
<evidence type="ECO:0008006" key="5">
    <source>
        <dbReference type="Google" id="ProtNLM"/>
    </source>
</evidence>
<dbReference type="HOGENOM" id="CLU_2092893_0_0_0"/>
<dbReference type="STRING" id="1499967.U27_03174"/>
<evidence type="ECO:0000256" key="2">
    <source>
        <dbReference type="SAM" id="Phobius"/>
    </source>
</evidence>
<dbReference type="EMBL" id="DF820464">
    <property type="protein sequence ID" value="GAK56212.1"/>
    <property type="molecule type" value="Genomic_DNA"/>
</dbReference>
<organism evidence="3">
    <name type="scientific">Vecturithrix granuli</name>
    <dbReference type="NCBI Taxonomy" id="1499967"/>
    <lineage>
        <taxon>Bacteria</taxon>
        <taxon>Candidatus Moduliflexota</taxon>
        <taxon>Candidatus Vecturitrichia</taxon>
        <taxon>Candidatus Vecturitrichales</taxon>
        <taxon>Candidatus Vecturitrichaceae</taxon>
        <taxon>Candidatus Vecturithrix</taxon>
    </lineage>
</organism>
<feature type="compositionally biased region" description="Low complexity" evidence="1">
    <location>
        <begin position="13"/>
        <end position="25"/>
    </location>
</feature>